<feature type="region of interest" description="Disordered" evidence="1">
    <location>
        <begin position="589"/>
        <end position="615"/>
    </location>
</feature>
<comment type="caution">
    <text evidence="2">The sequence shown here is derived from an EMBL/GenBank/DDBJ whole genome shotgun (WGS) entry which is preliminary data.</text>
</comment>
<protein>
    <submittedName>
        <fullName evidence="2">EXPH5 protein</fullName>
    </submittedName>
</protein>
<dbReference type="PANTHER" id="PTHR21469">
    <property type="entry name" value="EXOPHILIN-5"/>
    <property type="match status" value="1"/>
</dbReference>
<dbReference type="Proteomes" id="UP000570592">
    <property type="component" value="Unassembled WGS sequence"/>
</dbReference>
<evidence type="ECO:0000313" key="2">
    <source>
        <dbReference type="EMBL" id="NXU14115.1"/>
    </source>
</evidence>
<evidence type="ECO:0000313" key="3">
    <source>
        <dbReference type="Proteomes" id="UP000570592"/>
    </source>
</evidence>
<feature type="compositionally biased region" description="Polar residues" evidence="1">
    <location>
        <begin position="8"/>
        <end position="24"/>
    </location>
</feature>
<name>A0A7L3I9P6_9PASS</name>
<feature type="compositionally biased region" description="Low complexity" evidence="1">
    <location>
        <begin position="66"/>
        <end position="77"/>
    </location>
</feature>
<dbReference type="AlphaFoldDB" id="A0A7L3I9P6"/>
<feature type="non-terminal residue" evidence="2">
    <location>
        <position position="1"/>
    </location>
</feature>
<dbReference type="InterPro" id="IPR039916">
    <property type="entry name" value="EXPH5"/>
</dbReference>
<dbReference type="EMBL" id="VZTX01015539">
    <property type="protein sequence ID" value="NXU14115.1"/>
    <property type="molecule type" value="Genomic_DNA"/>
</dbReference>
<keyword evidence="3" id="KW-1185">Reference proteome</keyword>
<feature type="region of interest" description="Disordered" evidence="1">
    <location>
        <begin position="423"/>
        <end position="451"/>
    </location>
</feature>
<feature type="region of interest" description="Disordered" evidence="1">
    <location>
        <begin position="56"/>
        <end position="106"/>
    </location>
</feature>
<dbReference type="PANTHER" id="PTHR21469:SF4">
    <property type="entry name" value="EXOPHILIN-5"/>
    <property type="match status" value="1"/>
</dbReference>
<feature type="compositionally biased region" description="Polar residues" evidence="1">
    <location>
        <begin position="78"/>
        <end position="94"/>
    </location>
</feature>
<reference evidence="2 3" key="1">
    <citation type="submission" date="2019-09" db="EMBL/GenBank/DDBJ databases">
        <title>Bird 10,000 Genomes (B10K) Project - Family phase.</title>
        <authorList>
            <person name="Zhang G."/>
        </authorList>
    </citation>
    <scope>NUCLEOTIDE SEQUENCE [LARGE SCALE GENOMIC DNA]</scope>
    <source>
        <strain evidence="2">B10K-DU-029-51</strain>
    </source>
</reference>
<evidence type="ECO:0000256" key="1">
    <source>
        <dbReference type="SAM" id="MobiDB-lite"/>
    </source>
</evidence>
<gene>
    <name evidence="2" type="primary">Exph5</name>
    <name evidence="2" type="ORF">PARPUN_R11748</name>
</gene>
<feature type="compositionally biased region" description="Low complexity" evidence="1">
    <location>
        <begin position="798"/>
        <end position="809"/>
    </location>
</feature>
<feature type="compositionally biased region" description="Polar residues" evidence="1">
    <location>
        <begin position="432"/>
        <end position="451"/>
    </location>
</feature>
<accession>A0A7L3I9P6</accession>
<organism evidence="2 3">
    <name type="scientific">Pardalotus punctatus</name>
    <name type="common">spotted pardalote</name>
    <dbReference type="NCBI Taxonomy" id="254575"/>
    <lineage>
        <taxon>Eukaryota</taxon>
        <taxon>Metazoa</taxon>
        <taxon>Chordata</taxon>
        <taxon>Craniata</taxon>
        <taxon>Vertebrata</taxon>
        <taxon>Euteleostomi</taxon>
        <taxon>Archelosauria</taxon>
        <taxon>Archosauria</taxon>
        <taxon>Dinosauria</taxon>
        <taxon>Saurischia</taxon>
        <taxon>Theropoda</taxon>
        <taxon>Coelurosauria</taxon>
        <taxon>Aves</taxon>
        <taxon>Neognathae</taxon>
        <taxon>Neoaves</taxon>
        <taxon>Telluraves</taxon>
        <taxon>Australaves</taxon>
        <taxon>Passeriformes</taxon>
        <taxon>Meliphagoidea</taxon>
        <taxon>Pardalotidae</taxon>
        <taxon>Pardalotus</taxon>
    </lineage>
</organism>
<feature type="region of interest" description="Disordered" evidence="1">
    <location>
        <begin position="1"/>
        <end position="26"/>
    </location>
</feature>
<feature type="compositionally biased region" description="Polar residues" evidence="1">
    <location>
        <begin position="502"/>
        <end position="516"/>
    </location>
</feature>
<proteinExistence type="predicted"/>
<feature type="region of interest" description="Disordered" evidence="1">
    <location>
        <begin position="481"/>
        <end position="516"/>
    </location>
</feature>
<feature type="compositionally biased region" description="Basic and acidic residues" evidence="1">
    <location>
        <begin position="595"/>
        <end position="604"/>
    </location>
</feature>
<feature type="non-terminal residue" evidence="2">
    <location>
        <position position="848"/>
    </location>
</feature>
<feature type="region of interest" description="Disordered" evidence="1">
    <location>
        <begin position="798"/>
        <end position="835"/>
    </location>
</feature>
<sequence>QAEMCNCPMSTETTGHSFETNQNETVEKSTLEWNEQLEKEIFCVLSDLDDQLAQEQAQDPFDRTDSTSSASNVQSSSAFPTSKRQSASRGQQRNDWSDMPSTFFPDGLRTLRAKDEHKIFIRPRNLYPPSITQNSGFRHKSCMNRDTAGRSYSVCSLRRCPSSVSSDQLSASSLQHPLARESKNGFVPRFGRQNPKRIPLSSIVWNNTPDSSEQTPEKMFRTQSLMEFHATDHGRYPSSLQETKKYPSYHSKHHYRRSISSSNCFSRVSCPDKATSPLPFDNWENYPLYKSENNLSRSYYRDTPSHGKLYANHKNSYRKKDSYASWADIPQCYSDEVFISPDASFEVFMANLNDQQWAHTKNAKFGSQRLQNDFHISPQNGNSGNIYMHSFDGDPSTSENSLSYFCLEKGTGNMRSTSPCIGRFHKQDISPRHTSSCSITGSPRRNSSKSSDPLVIYYTLPRKSASIAGSIMSDTSISLPRESRTTCNYDPEDADLPCPKENPQSPRIQNKNNEDNVSLANVFFPTTSEKEVPSYSSDQVSSALVTPQNLRTALNSEEENSHLPPSSEKSNSQTLDLLLESKIQPIAPSATTSYRLDEEKERSSSHACTLPSPLLTDKNSNTYVNSCLHADTCPEQNLTSQTVLGQRQNTSQPPGLENANLNGYQLRKSHAKTQRERHLSESFCARDSLENSASGSNILPKDGIHGKRYKSYSELLSCDENENWASDDEKCYSTRNLMYPSVEFGIFGKEQQLAFLENIKRSLTEGRLWRPCLLNNPGAFRDTENSSILNRAELLSSSSAGSKMSSASSPRELTDTYMEDTAAYSDSDSDTTTDDEYYLDEIDKESEL</sequence>